<dbReference type="NCBIfam" id="TIGR04256">
    <property type="entry name" value="GxxExxY"/>
    <property type="match status" value="1"/>
</dbReference>
<evidence type="ECO:0000313" key="1">
    <source>
        <dbReference type="EMBL" id="GAI81489.1"/>
    </source>
</evidence>
<evidence type="ECO:0008006" key="2">
    <source>
        <dbReference type="Google" id="ProtNLM"/>
    </source>
</evidence>
<organism evidence="1">
    <name type="scientific">marine sediment metagenome</name>
    <dbReference type="NCBI Taxonomy" id="412755"/>
    <lineage>
        <taxon>unclassified sequences</taxon>
        <taxon>metagenomes</taxon>
        <taxon>ecological metagenomes</taxon>
    </lineage>
</organism>
<gene>
    <name evidence="1" type="ORF">S12H4_24788</name>
</gene>
<dbReference type="InterPro" id="IPR026350">
    <property type="entry name" value="GxxExxY"/>
</dbReference>
<sequence length="98" mass="11474">MKWDDSKFRDTTNKIIRGFYKVHRELGPGLLEKAYHNSLFIELSKDFNVTSEKQFPVMYDNQKVSVYVPDLIVEDRVIIEVKAVKELNEDNKAQLISP</sequence>
<protein>
    <recommendedName>
        <fullName evidence="2">GxxExxY protein</fullName>
    </recommendedName>
</protein>
<name>X1TN98_9ZZZZ</name>
<reference evidence="1" key="1">
    <citation type="journal article" date="2014" name="Front. Microbiol.">
        <title>High frequency of phylogenetically diverse reductive dehalogenase-homologous genes in deep subseafloor sedimentary metagenomes.</title>
        <authorList>
            <person name="Kawai M."/>
            <person name="Futagami T."/>
            <person name="Toyoda A."/>
            <person name="Takaki Y."/>
            <person name="Nishi S."/>
            <person name="Hori S."/>
            <person name="Arai W."/>
            <person name="Tsubouchi T."/>
            <person name="Morono Y."/>
            <person name="Uchiyama I."/>
            <person name="Ito T."/>
            <person name="Fujiyama A."/>
            <person name="Inagaki F."/>
            <person name="Takami H."/>
        </authorList>
    </citation>
    <scope>NUCLEOTIDE SEQUENCE</scope>
    <source>
        <strain evidence="1">Expedition CK06-06</strain>
    </source>
</reference>
<accession>X1TN98</accession>
<dbReference type="AlphaFoldDB" id="X1TN98"/>
<feature type="non-terminal residue" evidence="1">
    <location>
        <position position="98"/>
    </location>
</feature>
<dbReference type="EMBL" id="BARW01013585">
    <property type="protein sequence ID" value="GAI81489.1"/>
    <property type="molecule type" value="Genomic_DNA"/>
</dbReference>
<proteinExistence type="predicted"/>
<dbReference type="Pfam" id="PF13366">
    <property type="entry name" value="PDDEXK_3"/>
    <property type="match status" value="1"/>
</dbReference>
<comment type="caution">
    <text evidence="1">The sequence shown here is derived from an EMBL/GenBank/DDBJ whole genome shotgun (WGS) entry which is preliminary data.</text>
</comment>